<protein>
    <recommendedName>
        <fullName evidence="2">histidine kinase</fullName>
        <ecNumber evidence="2">2.7.13.3</ecNumber>
    </recommendedName>
</protein>
<reference evidence="8 9" key="1">
    <citation type="submission" date="2019-07" db="EMBL/GenBank/DDBJ databases">
        <title>Whole genome shotgun sequence of Microvirga aerophila NBRC 106136.</title>
        <authorList>
            <person name="Hosoyama A."/>
            <person name="Uohara A."/>
            <person name="Ohji S."/>
            <person name="Ichikawa N."/>
        </authorList>
    </citation>
    <scope>NUCLEOTIDE SEQUENCE [LARGE SCALE GENOMIC DNA]</scope>
    <source>
        <strain evidence="8 9">NBRC 106136</strain>
    </source>
</reference>
<comment type="caution">
    <text evidence="8">The sequence shown here is derived from an EMBL/GenBank/DDBJ whole genome shotgun (WGS) entry which is preliminary data.</text>
</comment>
<evidence type="ECO:0000256" key="5">
    <source>
        <dbReference type="SAM" id="Phobius"/>
    </source>
</evidence>
<dbReference type="InterPro" id="IPR054327">
    <property type="entry name" value="His-kinase-like_sensor"/>
</dbReference>
<dbReference type="Pfam" id="PF02518">
    <property type="entry name" value="HATPase_c"/>
    <property type="match status" value="1"/>
</dbReference>
<evidence type="ECO:0000256" key="2">
    <source>
        <dbReference type="ARBA" id="ARBA00012438"/>
    </source>
</evidence>
<dbReference type="Gene3D" id="3.30.450.20">
    <property type="entry name" value="PAS domain"/>
    <property type="match status" value="2"/>
</dbReference>
<dbReference type="InterPro" id="IPR005467">
    <property type="entry name" value="His_kinase_dom"/>
</dbReference>
<dbReference type="Gene3D" id="3.30.565.10">
    <property type="entry name" value="Histidine kinase-like ATPase, C-terminal domain"/>
    <property type="match status" value="1"/>
</dbReference>
<feature type="domain" description="Response regulatory" evidence="7">
    <location>
        <begin position="587"/>
        <end position="700"/>
    </location>
</feature>
<dbReference type="SMART" id="SM00388">
    <property type="entry name" value="HisKA"/>
    <property type="match status" value="1"/>
</dbReference>
<feature type="modified residue" description="4-aspartylphosphate" evidence="4">
    <location>
        <position position="637"/>
    </location>
</feature>
<dbReference type="EMBL" id="BJYU01000049">
    <property type="protein sequence ID" value="GEO15822.1"/>
    <property type="molecule type" value="Genomic_DNA"/>
</dbReference>
<evidence type="ECO:0000313" key="8">
    <source>
        <dbReference type="EMBL" id="GEO15822.1"/>
    </source>
</evidence>
<dbReference type="GO" id="GO:0000155">
    <property type="term" value="F:phosphorelay sensor kinase activity"/>
    <property type="evidence" value="ECO:0007669"/>
    <property type="project" value="InterPro"/>
</dbReference>
<dbReference type="Proteomes" id="UP000321085">
    <property type="component" value="Unassembled WGS sequence"/>
</dbReference>
<keyword evidence="5" id="KW-0472">Membrane</keyword>
<dbReference type="Pfam" id="PF00072">
    <property type="entry name" value="Response_reg"/>
    <property type="match status" value="1"/>
</dbReference>
<keyword evidence="8" id="KW-0808">Transferase</keyword>
<dbReference type="Gene3D" id="1.10.287.130">
    <property type="match status" value="1"/>
</dbReference>
<proteinExistence type="predicted"/>
<dbReference type="InterPro" id="IPR036890">
    <property type="entry name" value="HATPase_C_sf"/>
</dbReference>
<dbReference type="CDD" id="cd00082">
    <property type="entry name" value="HisKA"/>
    <property type="match status" value="1"/>
</dbReference>
<dbReference type="InterPro" id="IPR003594">
    <property type="entry name" value="HATPase_dom"/>
</dbReference>
<keyword evidence="5" id="KW-0812">Transmembrane</keyword>
<evidence type="ECO:0000256" key="4">
    <source>
        <dbReference type="PROSITE-ProRule" id="PRU00169"/>
    </source>
</evidence>
<sequence>MPRAKPRGKNFFLPLQVLVVTSLVGPALFFAYTAWTNYHLIYTQSKERIDRALDVLQEHTLKAFQTIERTIAEVNEVFHGVSDEGIRAEEARFQRRLKQTQNALPQVEAIWAFDRDGHPLVSSTIFPVPRQLNNSDRDYFRVQKESAGQTYIGEPITARIGNTRFFVVSQRRLSPDGAFNGVIAISVLPEHFRDFYARISRGIADSFRLVRADGSFLARYPSRGSEPLRLNAQSSFAQAIRSQPEAGVFTSVSQIDGIERRIGYRRILGYPVYVQVGVETGAIWRAWWSSMRGHLAFGIPATFVLFGLSLYALRRTRGFYMEVDRREIAEAALKQAQRLETVGQLTGGIAHDFNNLLMVVKGNVDRMRRHPVSDRQKRSLDAIENAATRGASLTRQLLSFSRRQTHEPTAVDLSHRLPDLQDMLRSSLRGDIAIDLKLADGLWNIKADLSELELAVLNIAVNARDAMPNGGRLTIAAQNVNLTDPGIIGISGEFVAVSLSDTGEGIPADLLPHVFEPFFTTKEVGKGTGLGLSQVYGFARQSGGTATAVSEPGRGTVITLYLPRTQESAVEATASEAAMPRRDGIGHILFVEDNLEIAEVTHSNLEELGYRVTHAADPHAALALLGKGSRFDLVFSDIVMPGLLNGVDLARSIKEQDAGLPILLTTGYSNVTQTAMDEGFPILRKPYDISALRSSIQKAMQATSVEAGVNRGSSSH</sequence>
<dbReference type="SMART" id="SM00448">
    <property type="entry name" value="REC"/>
    <property type="match status" value="1"/>
</dbReference>
<keyword evidence="5" id="KW-1133">Transmembrane helix</keyword>
<dbReference type="SUPFAM" id="SSF52172">
    <property type="entry name" value="CheY-like"/>
    <property type="match status" value="1"/>
</dbReference>
<dbReference type="Pfam" id="PF00512">
    <property type="entry name" value="HisKA"/>
    <property type="match status" value="1"/>
</dbReference>
<dbReference type="EC" id="2.7.13.3" evidence="2"/>
<dbReference type="PROSITE" id="PS50110">
    <property type="entry name" value="RESPONSE_REGULATORY"/>
    <property type="match status" value="1"/>
</dbReference>
<dbReference type="CDD" id="cd12914">
    <property type="entry name" value="PDC1_DGC_like"/>
    <property type="match status" value="1"/>
</dbReference>
<dbReference type="PRINTS" id="PR00344">
    <property type="entry name" value="BCTRLSENSOR"/>
</dbReference>
<name>A0A512BV42_9HYPH</name>
<evidence type="ECO:0000256" key="3">
    <source>
        <dbReference type="ARBA" id="ARBA00022553"/>
    </source>
</evidence>
<dbReference type="CDD" id="cd12915">
    <property type="entry name" value="PDC2_DGC_like"/>
    <property type="match status" value="1"/>
</dbReference>
<feature type="transmembrane region" description="Helical" evidence="5">
    <location>
        <begin position="12"/>
        <end position="35"/>
    </location>
</feature>
<dbReference type="PANTHER" id="PTHR43065:SF49">
    <property type="entry name" value="HISTIDINE KINASE"/>
    <property type="match status" value="1"/>
</dbReference>
<dbReference type="InterPro" id="IPR004358">
    <property type="entry name" value="Sig_transdc_His_kin-like_C"/>
</dbReference>
<evidence type="ECO:0000259" key="6">
    <source>
        <dbReference type="PROSITE" id="PS50109"/>
    </source>
</evidence>
<evidence type="ECO:0000313" key="9">
    <source>
        <dbReference type="Proteomes" id="UP000321085"/>
    </source>
</evidence>
<feature type="domain" description="Histidine kinase" evidence="6">
    <location>
        <begin position="348"/>
        <end position="566"/>
    </location>
</feature>
<accession>A0A512BV42</accession>
<dbReference type="Gene3D" id="3.40.50.2300">
    <property type="match status" value="1"/>
</dbReference>
<organism evidence="8 9">
    <name type="scientific">Microvirga aerophila</name>
    <dbReference type="NCBI Taxonomy" id="670291"/>
    <lineage>
        <taxon>Bacteria</taxon>
        <taxon>Pseudomonadati</taxon>
        <taxon>Pseudomonadota</taxon>
        <taxon>Alphaproteobacteria</taxon>
        <taxon>Hyphomicrobiales</taxon>
        <taxon>Methylobacteriaceae</taxon>
        <taxon>Microvirga</taxon>
    </lineage>
</organism>
<comment type="catalytic activity">
    <reaction evidence="1">
        <text>ATP + protein L-histidine = ADP + protein N-phospho-L-histidine.</text>
        <dbReference type="EC" id="2.7.13.3"/>
    </reaction>
</comment>
<dbReference type="Pfam" id="PF22588">
    <property type="entry name" value="dCache_1_like"/>
    <property type="match status" value="1"/>
</dbReference>
<dbReference type="InterPro" id="IPR003661">
    <property type="entry name" value="HisK_dim/P_dom"/>
</dbReference>
<dbReference type="SMART" id="SM00387">
    <property type="entry name" value="HATPase_c"/>
    <property type="match status" value="1"/>
</dbReference>
<evidence type="ECO:0000256" key="1">
    <source>
        <dbReference type="ARBA" id="ARBA00000085"/>
    </source>
</evidence>
<evidence type="ECO:0000259" key="7">
    <source>
        <dbReference type="PROSITE" id="PS50110"/>
    </source>
</evidence>
<keyword evidence="3 4" id="KW-0597">Phosphoprotein</keyword>
<dbReference type="SUPFAM" id="SSF55874">
    <property type="entry name" value="ATPase domain of HSP90 chaperone/DNA topoisomerase II/histidine kinase"/>
    <property type="match status" value="1"/>
</dbReference>
<dbReference type="InterPro" id="IPR001789">
    <property type="entry name" value="Sig_transdc_resp-reg_receiver"/>
</dbReference>
<dbReference type="InterPro" id="IPR036097">
    <property type="entry name" value="HisK_dim/P_sf"/>
</dbReference>
<dbReference type="PANTHER" id="PTHR43065">
    <property type="entry name" value="SENSOR HISTIDINE KINASE"/>
    <property type="match status" value="1"/>
</dbReference>
<dbReference type="InterPro" id="IPR011006">
    <property type="entry name" value="CheY-like_superfamily"/>
</dbReference>
<keyword evidence="8" id="KW-0418">Kinase</keyword>
<gene>
    <name evidence="8" type="ORF">MAE02_35180</name>
</gene>
<keyword evidence="9" id="KW-1185">Reference proteome</keyword>
<dbReference type="AlphaFoldDB" id="A0A512BV42"/>
<dbReference type="OrthoDB" id="9796100at2"/>
<dbReference type="SUPFAM" id="SSF47384">
    <property type="entry name" value="Homodimeric domain of signal transducing histidine kinase"/>
    <property type="match status" value="1"/>
</dbReference>
<dbReference type="PROSITE" id="PS50109">
    <property type="entry name" value="HIS_KIN"/>
    <property type="match status" value="1"/>
</dbReference>